<dbReference type="FunFam" id="2.40.110.10:FF:000003">
    <property type="entry name" value="Acyl-coenzyme A oxidase"/>
    <property type="match status" value="1"/>
</dbReference>
<dbReference type="Gene3D" id="1.10.540.10">
    <property type="entry name" value="Acyl-CoA dehydrogenase/oxidase, N-terminal domain"/>
    <property type="match status" value="1"/>
</dbReference>
<organism evidence="19 20">
    <name type="scientific">Clavispora lusitaniae</name>
    <name type="common">Candida lusitaniae</name>
    <dbReference type="NCBI Taxonomy" id="36911"/>
    <lineage>
        <taxon>Eukaryota</taxon>
        <taxon>Fungi</taxon>
        <taxon>Dikarya</taxon>
        <taxon>Ascomycota</taxon>
        <taxon>Saccharomycotina</taxon>
        <taxon>Pichiomycetes</taxon>
        <taxon>Metschnikowiaceae</taxon>
        <taxon>Clavispora</taxon>
    </lineage>
</organism>
<evidence type="ECO:0000259" key="17">
    <source>
        <dbReference type="Pfam" id="PF14749"/>
    </source>
</evidence>
<evidence type="ECO:0000259" key="18">
    <source>
        <dbReference type="Pfam" id="PF22924"/>
    </source>
</evidence>
<evidence type="ECO:0000313" key="19">
    <source>
        <dbReference type="EMBL" id="OVF06862.1"/>
    </source>
</evidence>
<dbReference type="FunFam" id="1.10.540.10:FF:000018">
    <property type="entry name" value="Acyl-coenzyme A oxidase"/>
    <property type="match status" value="1"/>
</dbReference>
<evidence type="ECO:0000256" key="5">
    <source>
        <dbReference type="ARBA" id="ARBA00006288"/>
    </source>
</evidence>
<keyword evidence="10" id="KW-0443">Lipid metabolism</keyword>
<dbReference type="InterPro" id="IPR006091">
    <property type="entry name" value="Acyl-CoA_Oxase/DH_mid-dom"/>
</dbReference>
<evidence type="ECO:0000256" key="12">
    <source>
        <dbReference type="PIRNR" id="PIRNR000168"/>
    </source>
</evidence>
<dbReference type="Gene3D" id="2.40.110.10">
    <property type="entry name" value="Butyryl-CoA Dehydrogenase, subunit A, domain 2"/>
    <property type="match status" value="1"/>
</dbReference>
<dbReference type="PANTHER" id="PTHR10909:SF352">
    <property type="entry name" value="ACYL-COENZYME A OXIDASE-LIKE PROTEIN"/>
    <property type="match status" value="1"/>
</dbReference>
<evidence type="ECO:0000256" key="2">
    <source>
        <dbReference type="ARBA" id="ARBA00001974"/>
    </source>
</evidence>
<keyword evidence="7 12" id="KW-0274">FAD</keyword>
<evidence type="ECO:0000256" key="8">
    <source>
        <dbReference type="ARBA" id="ARBA00022832"/>
    </source>
</evidence>
<keyword evidence="9" id="KW-0560">Oxidoreductase</keyword>
<keyword evidence="6 12" id="KW-0285">Flavoprotein</keyword>
<comment type="caution">
    <text evidence="19">The sequence shown here is derived from an EMBL/GenBank/DDBJ whole genome shotgun (WGS) entry which is preliminary data.</text>
</comment>
<evidence type="ECO:0000259" key="15">
    <source>
        <dbReference type="Pfam" id="PF01756"/>
    </source>
</evidence>
<accession>A0AA91PWK7</accession>
<feature type="binding site" evidence="14">
    <location>
        <position position="157"/>
    </location>
    <ligand>
        <name>FAD</name>
        <dbReference type="ChEBI" id="CHEBI:57692"/>
    </ligand>
</feature>
<dbReference type="KEGG" id="clus:A9F13_17g00792"/>
<dbReference type="SUPFAM" id="SSF56645">
    <property type="entry name" value="Acyl-CoA dehydrogenase NM domain-like"/>
    <property type="match status" value="1"/>
</dbReference>
<reference evidence="19 20" key="1">
    <citation type="submission" date="2017-04" db="EMBL/GenBank/DDBJ databases">
        <title>Draft genome of the yeast Clavispora lusitaniae type strain CBS 6936.</title>
        <authorList>
            <person name="Durrens P."/>
            <person name="Klopp C."/>
            <person name="Biteau N."/>
            <person name="Fitton-Ouhabi V."/>
            <person name="Dementhon K."/>
            <person name="Accoceberry I."/>
            <person name="Sherman D.J."/>
            <person name="Noel T."/>
        </authorList>
    </citation>
    <scope>NUCLEOTIDE SEQUENCE [LARGE SCALE GENOMIC DNA]</scope>
    <source>
        <strain evidence="19 20">CBS 6936</strain>
    </source>
</reference>
<comment type="similarity">
    <text evidence="5 12">Belongs to the acyl-CoA oxidase family.</text>
</comment>
<keyword evidence="8" id="KW-0276">Fatty acid metabolism</keyword>
<dbReference type="InterPro" id="IPR055060">
    <property type="entry name" value="ACOX_C_alpha1"/>
</dbReference>
<dbReference type="FunFam" id="1.20.140.10:FF:000015">
    <property type="entry name" value="Acyl-coenzyme A oxidase"/>
    <property type="match status" value="1"/>
</dbReference>
<gene>
    <name evidence="19" type="ORF">A9F13_17g00792</name>
</gene>
<dbReference type="InterPro" id="IPR009100">
    <property type="entry name" value="AcylCoA_DH/oxidase_NM_dom_sf"/>
</dbReference>
<dbReference type="Pfam" id="PF02770">
    <property type="entry name" value="Acyl-CoA_dh_M"/>
    <property type="match status" value="1"/>
</dbReference>
<dbReference type="GO" id="GO:0033540">
    <property type="term" value="P:fatty acid beta-oxidation using acyl-CoA oxidase"/>
    <property type="evidence" value="ECO:0007669"/>
    <property type="project" value="TreeGrafter"/>
</dbReference>
<proteinExistence type="inferred from homology"/>
<dbReference type="GO" id="GO:0005777">
    <property type="term" value="C:peroxisome"/>
    <property type="evidence" value="ECO:0007669"/>
    <property type="project" value="UniProtKB-SubCell"/>
</dbReference>
<dbReference type="GO" id="GO:0005504">
    <property type="term" value="F:fatty acid binding"/>
    <property type="evidence" value="ECO:0007669"/>
    <property type="project" value="TreeGrafter"/>
</dbReference>
<keyword evidence="11" id="KW-0576">Peroxisome</keyword>
<evidence type="ECO:0000256" key="6">
    <source>
        <dbReference type="ARBA" id="ARBA00022630"/>
    </source>
</evidence>
<comment type="cofactor">
    <cofactor evidence="2">
        <name>FAD</name>
        <dbReference type="ChEBI" id="CHEBI:57692"/>
    </cofactor>
</comment>
<feature type="active site" description="Proton acceptor" evidence="13">
    <location>
        <position position="454"/>
    </location>
</feature>
<dbReference type="GO" id="GO:0071949">
    <property type="term" value="F:FAD binding"/>
    <property type="evidence" value="ECO:0007669"/>
    <property type="project" value="InterPro"/>
</dbReference>
<evidence type="ECO:0000313" key="20">
    <source>
        <dbReference type="Proteomes" id="UP000195602"/>
    </source>
</evidence>
<sequence length="741" mass="82355">MVAATFVSNLPAPEPAASMAQERARAAFDPAEMHQILEGTPEKAQQILGLYQSLERDPVLAPSFYDYEMSRDENRLQTTRRIARMAQYVEKESPEDFWRRLGLVTAYDPSLGIRIAVNLGLFVNCIKGNGTAAQYKYWCVEKEARHMKQVWGCFGMTELAHGSNAAGVETTATFDEKTDEFVINTPHIGATKWWIGGAAHSATHSSVYARLIVNGKDYGVKTFVVPLRDSQHNLMPGVSIGDIGSKMGREGVDNGWIQFSGVRIPRFFMLQKFCRVERDGTVKMPPLEQLSYISLLEGRVGMAADSYRICARFVTIAVRYAVGRRQFKKEEKKKDSGDLETQLLDYPLHQRRLMPYLALTYAAALGTDRLERQHKFVVSSLEEAVNNDDQNGIKRSLGDTKALFVDSAALKSTLTWLAERCLSETRQACGGSGYSAYSGFGQAYADWAVQCTWEGDNSVLGMSAGRSVMKKVADVLTKKSGISHNKVSGQSETISIENGNVSKHQLGVSNTNSHAVSSPSPGLFNSDTLSFLDNASSYLTGSYLESDFAPKTVLTALEALIVRVAASALESKDGWDSVSYERVLLSRLRCHQYLLHTLVQVLDRKKTPDLQEPLEKVARLYALTSIVETYAREFIAHGIMSGEASLIVTSKLIPQSCLEVRQQAIPLTDSFQIPDTLLNSAIGTHDGNWYENYFRVVKSHNDARKTKAPYSHELEGFLNRPNLDARERHERGHEAQKKLSG</sequence>
<evidence type="ECO:0000256" key="10">
    <source>
        <dbReference type="ARBA" id="ARBA00023098"/>
    </source>
</evidence>
<dbReference type="InterPro" id="IPR012258">
    <property type="entry name" value="Acyl-CoA_oxidase"/>
</dbReference>
<dbReference type="InterPro" id="IPR037069">
    <property type="entry name" value="AcylCoA_DH/ox_N_sf"/>
</dbReference>
<dbReference type="EMBL" id="LYUB02000017">
    <property type="protein sequence ID" value="OVF06862.1"/>
    <property type="molecule type" value="Genomic_DNA"/>
</dbReference>
<evidence type="ECO:0000256" key="9">
    <source>
        <dbReference type="ARBA" id="ARBA00023002"/>
    </source>
</evidence>
<evidence type="ECO:0000256" key="11">
    <source>
        <dbReference type="ARBA" id="ARBA00023140"/>
    </source>
</evidence>
<feature type="domain" description="Acyl-CoA oxidase C-alpha1" evidence="18">
    <location>
        <begin position="292"/>
        <end position="469"/>
    </location>
</feature>
<evidence type="ECO:0000256" key="3">
    <source>
        <dbReference type="ARBA" id="ARBA00004275"/>
    </source>
</evidence>
<evidence type="ECO:0000256" key="14">
    <source>
        <dbReference type="PIRSR" id="PIRSR000168-2"/>
    </source>
</evidence>
<dbReference type="Pfam" id="PF14749">
    <property type="entry name" value="Acyl-CoA_ox_N"/>
    <property type="match status" value="1"/>
</dbReference>
<dbReference type="Gene3D" id="1.20.140.10">
    <property type="entry name" value="Butyryl-CoA Dehydrogenase, subunit A, domain 3"/>
    <property type="match status" value="2"/>
</dbReference>
<dbReference type="GO" id="GO:0003997">
    <property type="term" value="F:acyl-CoA oxidase activity"/>
    <property type="evidence" value="ECO:0007669"/>
    <property type="project" value="UniProtKB-EC"/>
</dbReference>
<comment type="catalytic activity">
    <reaction evidence="1">
        <text>a 2,3-saturated acyl-CoA + O2 = a (2E)-enoyl-CoA + H2O2</text>
        <dbReference type="Rhea" id="RHEA:38959"/>
        <dbReference type="ChEBI" id="CHEBI:15379"/>
        <dbReference type="ChEBI" id="CHEBI:16240"/>
        <dbReference type="ChEBI" id="CHEBI:58856"/>
        <dbReference type="ChEBI" id="CHEBI:65111"/>
        <dbReference type="EC" id="1.3.3.6"/>
    </reaction>
</comment>
<feature type="domain" description="Acyl-CoA oxidase C-terminal" evidence="15">
    <location>
        <begin position="552"/>
        <end position="717"/>
    </location>
</feature>
<feature type="domain" description="Acyl-CoA oxidase/dehydrogenase middle" evidence="16">
    <location>
        <begin position="153"/>
        <end position="262"/>
    </location>
</feature>
<evidence type="ECO:0000256" key="13">
    <source>
        <dbReference type="PIRSR" id="PIRSR000168-1"/>
    </source>
</evidence>
<dbReference type="SUPFAM" id="SSF47203">
    <property type="entry name" value="Acyl-CoA dehydrogenase C-terminal domain-like"/>
    <property type="match status" value="2"/>
</dbReference>
<dbReference type="InterPro" id="IPR036250">
    <property type="entry name" value="AcylCo_DH-like_C"/>
</dbReference>
<dbReference type="InterPro" id="IPR046373">
    <property type="entry name" value="Acyl-CoA_Oxase/DH_mid-dom_sf"/>
</dbReference>
<feature type="binding site" evidence="14">
    <location>
        <position position="196"/>
    </location>
    <ligand>
        <name>FAD</name>
        <dbReference type="ChEBI" id="CHEBI:57692"/>
    </ligand>
</feature>
<dbReference type="Pfam" id="PF01756">
    <property type="entry name" value="ACOX"/>
    <property type="match status" value="1"/>
</dbReference>
<evidence type="ECO:0000256" key="7">
    <source>
        <dbReference type="ARBA" id="ARBA00022827"/>
    </source>
</evidence>
<feature type="domain" description="Acyl-coenzyme A oxidase N-terminal" evidence="17">
    <location>
        <begin position="29"/>
        <end position="141"/>
    </location>
</feature>
<dbReference type="PANTHER" id="PTHR10909">
    <property type="entry name" value="ELECTRON TRANSPORT OXIDOREDUCTASE"/>
    <property type="match status" value="1"/>
</dbReference>
<comment type="subcellular location">
    <subcellularLocation>
        <location evidence="3">Peroxisome</location>
    </subcellularLocation>
</comment>
<evidence type="ECO:0000259" key="16">
    <source>
        <dbReference type="Pfam" id="PF02770"/>
    </source>
</evidence>
<dbReference type="AlphaFoldDB" id="A0AA91PWK7"/>
<name>A0AA91PWK7_CLALS</name>
<dbReference type="Proteomes" id="UP000195602">
    <property type="component" value="Unassembled WGS sequence"/>
</dbReference>
<dbReference type="InterPro" id="IPR002655">
    <property type="entry name" value="Acyl-CoA_oxidase_C"/>
</dbReference>
<dbReference type="InterPro" id="IPR029320">
    <property type="entry name" value="Acyl-CoA_ox_N"/>
</dbReference>
<comment type="pathway">
    <text evidence="4">Lipid metabolism; peroxisomal fatty acid beta-oxidation.</text>
</comment>
<dbReference type="GO" id="GO:0055088">
    <property type="term" value="P:lipid homeostasis"/>
    <property type="evidence" value="ECO:0007669"/>
    <property type="project" value="TreeGrafter"/>
</dbReference>
<dbReference type="Pfam" id="PF22924">
    <property type="entry name" value="ACOX_C_alpha1"/>
    <property type="match status" value="1"/>
</dbReference>
<protein>
    <recommendedName>
        <fullName evidence="12">Acyl-coenzyme A oxidase</fullName>
    </recommendedName>
</protein>
<evidence type="ECO:0000256" key="1">
    <source>
        <dbReference type="ARBA" id="ARBA00001201"/>
    </source>
</evidence>
<evidence type="ECO:0000256" key="4">
    <source>
        <dbReference type="ARBA" id="ARBA00004846"/>
    </source>
</evidence>
<dbReference type="PIRSF" id="PIRSF000168">
    <property type="entry name" value="Acyl-CoA_oxidase"/>
    <property type="match status" value="1"/>
</dbReference>